<protein>
    <submittedName>
        <fullName evidence="1">Uncharacterized protein</fullName>
    </submittedName>
</protein>
<accession>A0A6C0HKR1</accession>
<proteinExistence type="predicted"/>
<dbReference type="AlphaFoldDB" id="A0A6C0HKR1"/>
<evidence type="ECO:0000313" key="1">
    <source>
        <dbReference type="EMBL" id="QHT80706.1"/>
    </source>
</evidence>
<organism evidence="1">
    <name type="scientific">viral metagenome</name>
    <dbReference type="NCBI Taxonomy" id="1070528"/>
    <lineage>
        <taxon>unclassified sequences</taxon>
        <taxon>metagenomes</taxon>
        <taxon>organismal metagenomes</taxon>
    </lineage>
</organism>
<name>A0A6C0HKR1_9ZZZZ</name>
<dbReference type="EMBL" id="MN739974">
    <property type="protein sequence ID" value="QHT80706.1"/>
    <property type="molecule type" value="Genomic_DNA"/>
</dbReference>
<reference evidence="1" key="1">
    <citation type="journal article" date="2020" name="Nature">
        <title>Giant virus diversity and host interactions through global metagenomics.</title>
        <authorList>
            <person name="Schulz F."/>
            <person name="Roux S."/>
            <person name="Paez-Espino D."/>
            <person name="Jungbluth S."/>
            <person name="Walsh D.A."/>
            <person name="Denef V.J."/>
            <person name="McMahon K.D."/>
            <person name="Konstantinidis K.T."/>
            <person name="Eloe-Fadrosh E.A."/>
            <person name="Kyrpides N.C."/>
            <person name="Woyke T."/>
        </authorList>
    </citation>
    <scope>NUCLEOTIDE SEQUENCE</scope>
    <source>
        <strain evidence="1">GVMAG-M-3300023184-121</strain>
    </source>
</reference>
<sequence>MCMIQYRMSRSIHSTEIHSDKPKVPRFRRLDNEHISAIESLFRAYPFLSGRVEIHMPYARAQPTFRSGTVWIWPKFDKRPVGYLIFMEGFAPCIWYPERQEGMTFRWLLPPTFCQSGPTVCLANILAGESVLQIEDIIVDEGKDLWSTQVFSKRWEALRALWNRLPPDQPLLAFEPQIVKPIMLHEWPLHYNSAIYWIIQPDHARQARWYWKDVVTAPTHRPLEFIPPVLKRSKEVISTLAARCIPYTKSCLPDTYSLSSHEGRSLGFAGISTLVLSLELRKKCAEQPAGVPVEVKWNDEFNKYQIVRILLDGSPITASSFFHHLE</sequence>